<evidence type="ECO:0000313" key="2">
    <source>
        <dbReference type="EMBL" id="GAF81066.1"/>
    </source>
</evidence>
<gene>
    <name evidence="2" type="ORF">S01H1_03910</name>
</gene>
<dbReference type="Gene3D" id="3.40.50.2000">
    <property type="entry name" value="Glycogen Phosphorylase B"/>
    <property type="match status" value="2"/>
</dbReference>
<dbReference type="PANTHER" id="PTHR43174:SF1">
    <property type="entry name" value="UDP-N-ACETYLGLUCOSAMINE 2-EPIMERASE"/>
    <property type="match status" value="1"/>
</dbReference>
<feature type="domain" description="UDP-N-acetylglucosamine 2-epimerase" evidence="1">
    <location>
        <begin position="4"/>
        <end position="319"/>
    </location>
</feature>
<evidence type="ECO:0000259" key="1">
    <source>
        <dbReference type="Pfam" id="PF02350"/>
    </source>
</evidence>
<reference evidence="2" key="1">
    <citation type="journal article" date="2014" name="Front. Microbiol.">
        <title>High frequency of phylogenetically diverse reductive dehalogenase-homologous genes in deep subseafloor sedimentary metagenomes.</title>
        <authorList>
            <person name="Kawai M."/>
            <person name="Futagami T."/>
            <person name="Toyoda A."/>
            <person name="Takaki Y."/>
            <person name="Nishi S."/>
            <person name="Hori S."/>
            <person name="Arai W."/>
            <person name="Tsubouchi T."/>
            <person name="Morono Y."/>
            <person name="Uchiyama I."/>
            <person name="Ito T."/>
            <person name="Fujiyama A."/>
            <person name="Inagaki F."/>
            <person name="Takami H."/>
        </authorList>
    </citation>
    <scope>NUCLEOTIDE SEQUENCE</scope>
    <source>
        <strain evidence="2">Expedition CK06-06</strain>
    </source>
</reference>
<dbReference type="SUPFAM" id="SSF53756">
    <property type="entry name" value="UDP-Glycosyltransferase/glycogen phosphorylase"/>
    <property type="match status" value="1"/>
</dbReference>
<dbReference type="InterPro" id="IPR029767">
    <property type="entry name" value="WecB-like"/>
</dbReference>
<dbReference type="InterPro" id="IPR003331">
    <property type="entry name" value="UDP_GlcNAc_Epimerase_2_dom"/>
</dbReference>
<sequence length="321" mass="35520">MAEYSRHENIHAILVHTGQHYDDIMSNLFFSELGIPKPDINLEVGSGSHAVQTAEIMKRFEPVLINHKPDVVVVVGDVNSTIACGLVAVKLGAKLAHVEAGLRSFDRSMPEEINRVLTDSISDFLFCTEQSGVDNLIKEGIVKEKIHLVGHVMIDTLLSNLEKAKKSTIIDQLRKQGCLDGDAFAMLTMHRPSNVDDPKTFSRILDALEVIQKDLPILFPIHPRTRKNLDALGLQDRMDSLRNIHLMDPIGYLDFLKLNSCAKVVLTDSGGIQEETTVLKVPCITLRENTERPITAEIGSNQIVGTDPEKIIAAYRNVTSG</sequence>
<proteinExistence type="predicted"/>
<dbReference type="EMBL" id="BARS01002096">
    <property type="protein sequence ID" value="GAF81066.1"/>
    <property type="molecule type" value="Genomic_DNA"/>
</dbReference>
<organism evidence="2">
    <name type="scientific">marine sediment metagenome</name>
    <dbReference type="NCBI Taxonomy" id="412755"/>
    <lineage>
        <taxon>unclassified sequences</taxon>
        <taxon>metagenomes</taxon>
        <taxon>ecological metagenomes</taxon>
    </lineage>
</organism>
<dbReference type="AlphaFoldDB" id="X0T141"/>
<name>X0T141_9ZZZZ</name>
<feature type="non-terminal residue" evidence="2">
    <location>
        <position position="321"/>
    </location>
</feature>
<dbReference type="NCBIfam" id="TIGR00236">
    <property type="entry name" value="wecB"/>
    <property type="match status" value="1"/>
</dbReference>
<dbReference type="Pfam" id="PF02350">
    <property type="entry name" value="Epimerase_2"/>
    <property type="match status" value="1"/>
</dbReference>
<accession>X0T141</accession>
<comment type="caution">
    <text evidence="2">The sequence shown here is derived from an EMBL/GenBank/DDBJ whole genome shotgun (WGS) entry which is preliminary data.</text>
</comment>
<dbReference type="PANTHER" id="PTHR43174">
    <property type="entry name" value="UDP-N-ACETYLGLUCOSAMINE 2-EPIMERASE"/>
    <property type="match status" value="1"/>
</dbReference>
<dbReference type="CDD" id="cd03786">
    <property type="entry name" value="GTB_UDP-GlcNAc_2-Epimerase"/>
    <property type="match status" value="1"/>
</dbReference>
<protein>
    <recommendedName>
        <fullName evidence="1">UDP-N-acetylglucosamine 2-epimerase domain-containing protein</fullName>
    </recommendedName>
</protein>